<dbReference type="InterPro" id="IPR011765">
    <property type="entry name" value="Pept_M16_N"/>
</dbReference>
<evidence type="ECO:0008006" key="6">
    <source>
        <dbReference type="Google" id="ProtNLM"/>
    </source>
</evidence>
<dbReference type="Pfam" id="PF00675">
    <property type="entry name" value="Peptidase_M16"/>
    <property type="match status" value="1"/>
</dbReference>
<protein>
    <recommendedName>
        <fullName evidence="6">Peptidase M16 C-terminal domain-containing protein</fullName>
    </recommendedName>
</protein>
<dbReference type="InterPro" id="IPR007863">
    <property type="entry name" value="Peptidase_M16_C"/>
</dbReference>
<dbReference type="RefSeq" id="WP_076113764.1">
    <property type="nucleotide sequence ID" value="NZ_MPTB01000049.1"/>
</dbReference>
<organism evidence="4 5">
    <name type="scientific">Paenibacillus borealis</name>
    <dbReference type="NCBI Taxonomy" id="160799"/>
    <lineage>
        <taxon>Bacteria</taxon>
        <taxon>Bacillati</taxon>
        <taxon>Bacillota</taxon>
        <taxon>Bacilli</taxon>
        <taxon>Bacillales</taxon>
        <taxon>Paenibacillaceae</taxon>
        <taxon>Paenibacillus</taxon>
    </lineage>
</organism>
<dbReference type="PANTHER" id="PTHR11851:SF49">
    <property type="entry name" value="MITOCHONDRIAL-PROCESSING PEPTIDASE SUBUNIT ALPHA"/>
    <property type="match status" value="1"/>
</dbReference>
<dbReference type="InterPro" id="IPR050361">
    <property type="entry name" value="MPP/UQCRC_Complex"/>
</dbReference>
<evidence type="ECO:0000259" key="2">
    <source>
        <dbReference type="Pfam" id="PF00675"/>
    </source>
</evidence>
<name>A0ABX3H1K1_PAEBO</name>
<feature type="domain" description="Peptidase M16 C-terminal" evidence="3">
    <location>
        <begin position="170"/>
        <end position="343"/>
    </location>
</feature>
<sequence>MDQSRTTCRRLSSGLEIIHLPLAGMNTVSLGLLSGAGARLEAEDEIGSSRILEHWIWRREQKEEDFNDILADFGANLKTSSNIEWTRHWTTVLCDQFEPVFKLFLHDILEFDLCPETFAASKEYAAVLSSKRRKEPNAYVMDVLREKMSGGKTIGRSAVGRVEDIAKLDFPKVKSVYERLYVPNNCVVAVVGGISKERLGKLLDEIGEAGAVQDSLIVPREESPYWQSCAYSIEQEGRLVHLAAALPCVSCRHPDFFAFAVLSQALGGGDGSRLFESIRQRKGLAYQVRSSLMSFRDTGLMTFYLATGPNSVSWAASAIVQEMEQIRNNGMSREEVKAAQNQLLNQMVLRSESTASRMNTLLTASWYPGYPGTLTAMKEAISSVTPEAIQSALQNAAPTAEMGVVTLGPVSASALVLNH</sequence>
<keyword evidence="5" id="KW-1185">Reference proteome</keyword>
<dbReference type="EMBL" id="MPTB01000049">
    <property type="protein sequence ID" value="OMD40842.1"/>
    <property type="molecule type" value="Genomic_DNA"/>
</dbReference>
<reference evidence="4 5" key="1">
    <citation type="submission" date="2016-10" db="EMBL/GenBank/DDBJ databases">
        <title>Paenibacillus species isolates.</title>
        <authorList>
            <person name="Beno S.M."/>
        </authorList>
    </citation>
    <scope>NUCLEOTIDE SEQUENCE [LARGE SCALE GENOMIC DNA]</scope>
    <source>
        <strain evidence="4 5">FSL H7-0744</strain>
    </source>
</reference>
<accession>A0ABX3H1K1</accession>
<dbReference type="Proteomes" id="UP000187412">
    <property type="component" value="Unassembled WGS sequence"/>
</dbReference>
<evidence type="ECO:0000259" key="3">
    <source>
        <dbReference type="Pfam" id="PF05193"/>
    </source>
</evidence>
<dbReference type="Gene3D" id="3.30.830.10">
    <property type="entry name" value="Metalloenzyme, LuxS/M16 peptidase-like"/>
    <property type="match status" value="2"/>
</dbReference>
<dbReference type="SUPFAM" id="SSF63411">
    <property type="entry name" value="LuxS/MPP-like metallohydrolase"/>
    <property type="match status" value="2"/>
</dbReference>
<evidence type="ECO:0000313" key="4">
    <source>
        <dbReference type="EMBL" id="OMD40842.1"/>
    </source>
</evidence>
<evidence type="ECO:0000256" key="1">
    <source>
        <dbReference type="ARBA" id="ARBA00007261"/>
    </source>
</evidence>
<comment type="caution">
    <text evidence="4">The sequence shown here is derived from an EMBL/GenBank/DDBJ whole genome shotgun (WGS) entry which is preliminary data.</text>
</comment>
<proteinExistence type="inferred from homology"/>
<evidence type="ECO:0000313" key="5">
    <source>
        <dbReference type="Proteomes" id="UP000187412"/>
    </source>
</evidence>
<dbReference type="Pfam" id="PF05193">
    <property type="entry name" value="Peptidase_M16_C"/>
    <property type="match status" value="1"/>
</dbReference>
<feature type="domain" description="Peptidase M16 N-terminal" evidence="2">
    <location>
        <begin position="26"/>
        <end position="157"/>
    </location>
</feature>
<gene>
    <name evidence="4" type="ORF">BSK56_28215</name>
</gene>
<dbReference type="PANTHER" id="PTHR11851">
    <property type="entry name" value="METALLOPROTEASE"/>
    <property type="match status" value="1"/>
</dbReference>
<comment type="similarity">
    <text evidence="1">Belongs to the peptidase M16 family.</text>
</comment>
<dbReference type="InterPro" id="IPR011249">
    <property type="entry name" value="Metalloenz_LuxS/M16"/>
</dbReference>